<evidence type="ECO:0000313" key="3">
    <source>
        <dbReference type="Proteomes" id="UP000614272"/>
    </source>
</evidence>
<gene>
    <name evidence="2" type="ORF">GCM10011357_16930</name>
</gene>
<protein>
    <submittedName>
        <fullName evidence="2">Uncharacterized protein</fullName>
    </submittedName>
</protein>
<evidence type="ECO:0000313" key="2">
    <source>
        <dbReference type="EMBL" id="GGD62266.1"/>
    </source>
</evidence>
<dbReference type="Proteomes" id="UP000614272">
    <property type="component" value="Unassembled WGS sequence"/>
</dbReference>
<accession>A0ABQ1RCN7</accession>
<dbReference type="EMBL" id="BMGJ01000005">
    <property type="protein sequence ID" value="GGD62266.1"/>
    <property type="molecule type" value="Genomic_DNA"/>
</dbReference>
<name>A0ABQ1RCN7_9ALTE</name>
<comment type="caution">
    <text evidence="2">The sequence shown here is derived from an EMBL/GenBank/DDBJ whole genome shotgun (WGS) entry which is preliminary data.</text>
</comment>
<organism evidence="2 3">
    <name type="scientific">Lacimicrobium alkaliphilum</name>
    <dbReference type="NCBI Taxonomy" id="1526571"/>
    <lineage>
        <taxon>Bacteria</taxon>
        <taxon>Pseudomonadati</taxon>
        <taxon>Pseudomonadota</taxon>
        <taxon>Gammaproteobacteria</taxon>
        <taxon>Alteromonadales</taxon>
        <taxon>Alteromonadaceae</taxon>
        <taxon>Lacimicrobium</taxon>
    </lineage>
</organism>
<proteinExistence type="predicted"/>
<reference evidence="3" key="1">
    <citation type="journal article" date="2019" name="Int. J. Syst. Evol. Microbiol.">
        <title>The Global Catalogue of Microorganisms (GCM) 10K type strain sequencing project: providing services to taxonomists for standard genome sequencing and annotation.</title>
        <authorList>
            <consortium name="The Broad Institute Genomics Platform"/>
            <consortium name="The Broad Institute Genome Sequencing Center for Infectious Disease"/>
            <person name="Wu L."/>
            <person name="Ma J."/>
        </authorList>
    </citation>
    <scope>NUCLEOTIDE SEQUENCE [LARGE SCALE GENOMIC DNA]</scope>
    <source>
        <strain evidence="3">CGMCC 1.12923</strain>
    </source>
</reference>
<feature type="compositionally biased region" description="Polar residues" evidence="1">
    <location>
        <begin position="38"/>
        <end position="58"/>
    </location>
</feature>
<evidence type="ECO:0000256" key="1">
    <source>
        <dbReference type="SAM" id="MobiDB-lite"/>
    </source>
</evidence>
<sequence length="222" mass="24789">MKILWMGLLLLAVVVVFAVRLLWQGDIGETQKTEEISSHSTEITANSWKTAGNDSKASSPVKPDLNFSTDIANEKTEEQGKTNHLQTHIEKLNSAEEEIVLAGEETMALYYRQDISPSEKYQALAEFKELLETYELDAKMGLVDKAFGSEGELYSSTFFLLHARMHLLSETMADDESARRHIRQALQYYNKNASESGGPVLTAADLKKMIVALDKKVSARAD</sequence>
<feature type="region of interest" description="Disordered" evidence="1">
    <location>
        <begin position="37"/>
        <end position="60"/>
    </location>
</feature>
<keyword evidence="3" id="KW-1185">Reference proteome</keyword>